<dbReference type="EMBL" id="BMDH01000003">
    <property type="protein sequence ID" value="GGI14654.1"/>
    <property type="molecule type" value="Genomic_DNA"/>
</dbReference>
<dbReference type="InterPro" id="IPR015854">
    <property type="entry name" value="ABC_transpr_LolD-like"/>
</dbReference>
<dbReference type="PROSITE" id="PS50893">
    <property type="entry name" value="ABC_TRANSPORTER_2"/>
    <property type="match status" value="1"/>
</dbReference>
<dbReference type="GO" id="GO:0016887">
    <property type="term" value="F:ATP hydrolysis activity"/>
    <property type="evidence" value="ECO:0007669"/>
    <property type="project" value="InterPro"/>
</dbReference>
<comment type="similarity">
    <text evidence="1">Belongs to the ABC transporter superfamily.</text>
</comment>
<evidence type="ECO:0000256" key="1">
    <source>
        <dbReference type="ARBA" id="ARBA00005417"/>
    </source>
</evidence>
<evidence type="ECO:0000313" key="5">
    <source>
        <dbReference type="Proteomes" id="UP000619536"/>
    </source>
</evidence>
<reference evidence="4" key="1">
    <citation type="journal article" date="2014" name="Int. J. Syst. Evol. Microbiol.">
        <title>Complete genome sequence of Corynebacterium casei LMG S-19264T (=DSM 44701T), isolated from a smear-ripened cheese.</title>
        <authorList>
            <consortium name="US DOE Joint Genome Institute (JGI-PGF)"/>
            <person name="Walter F."/>
            <person name="Albersmeier A."/>
            <person name="Kalinowski J."/>
            <person name="Ruckert C."/>
        </authorList>
    </citation>
    <scope>NUCLEOTIDE SEQUENCE</scope>
    <source>
        <strain evidence="4">CCM 8606</strain>
    </source>
</reference>
<gene>
    <name evidence="4" type="ORF">GCM10007377_12000</name>
</gene>
<dbReference type="InterPro" id="IPR027417">
    <property type="entry name" value="P-loop_NTPase"/>
</dbReference>
<keyword evidence="4" id="KW-0067">ATP-binding</keyword>
<protein>
    <submittedName>
        <fullName evidence="4">ABC transporter ATP-binding protein</fullName>
    </submittedName>
</protein>
<dbReference type="Proteomes" id="UP000619536">
    <property type="component" value="Unassembled WGS sequence"/>
</dbReference>
<feature type="domain" description="ABC transporter" evidence="3">
    <location>
        <begin position="176"/>
        <end position="385"/>
    </location>
</feature>
<dbReference type="GO" id="GO:0022857">
    <property type="term" value="F:transmembrane transporter activity"/>
    <property type="evidence" value="ECO:0007669"/>
    <property type="project" value="TreeGrafter"/>
</dbReference>
<evidence type="ECO:0000259" key="3">
    <source>
        <dbReference type="PROSITE" id="PS50893"/>
    </source>
</evidence>
<dbReference type="SUPFAM" id="SSF52540">
    <property type="entry name" value="P-loop containing nucleoside triphosphate hydrolases"/>
    <property type="match status" value="1"/>
</dbReference>
<evidence type="ECO:0000313" key="4">
    <source>
        <dbReference type="EMBL" id="GGI14654.1"/>
    </source>
</evidence>
<organism evidence="4 5">
    <name type="scientific">Galliscardovia ingluviei</name>
    <dbReference type="NCBI Taxonomy" id="1769422"/>
    <lineage>
        <taxon>Bacteria</taxon>
        <taxon>Bacillati</taxon>
        <taxon>Actinomycetota</taxon>
        <taxon>Actinomycetes</taxon>
        <taxon>Bifidobacteriales</taxon>
        <taxon>Bifidobacteriaceae</taxon>
        <taxon>Galliscardovia</taxon>
    </lineage>
</organism>
<reference evidence="4" key="2">
    <citation type="submission" date="2020-09" db="EMBL/GenBank/DDBJ databases">
        <authorList>
            <person name="Sun Q."/>
            <person name="Sedlacek I."/>
        </authorList>
    </citation>
    <scope>NUCLEOTIDE SEQUENCE</scope>
    <source>
        <strain evidence="4">CCM 8606</strain>
    </source>
</reference>
<keyword evidence="5" id="KW-1185">Reference proteome</keyword>
<feature type="region of interest" description="Disordered" evidence="2">
    <location>
        <begin position="1"/>
        <end position="23"/>
    </location>
</feature>
<sequence>MSKDLQDQMPASTPEETEETEVLSAWDIMAQEDIVQEPIIAIARDESSSKATNSEAPTDSDKAIDSEITSDSATPASADNAKPAQATQQSSSEQSDSDSTDTNTNTENEDDQHPDDNGDKADETDDIDEADSSVDNDADNNSTTFEAATVETSLTAQEIEQDLSDPMLNLRRYPSLALEHITVLQRKTHTAVLDDVSFEFFARKTHSILVHDNEQRAALLGIISGLVAPHSGTVTFKSQPLAEITRHDWRGHFLGMITQRFGLLPNKSARDNLVYTMQSSGRNFLKTMPLVADDVLREVGFDLTRNTTPVKELHAWERALVQCAKALCCEPNVVLADEPTLQLGEDGSEQVLTTIWNIAKHRDCTVIVITSDADIAQQADIQYSL</sequence>
<proteinExistence type="inferred from homology"/>
<dbReference type="InterPro" id="IPR003439">
    <property type="entry name" value="ABC_transporter-like_ATP-bd"/>
</dbReference>
<dbReference type="PANTHER" id="PTHR24220">
    <property type="entry name" value="IMPORT ATP-BINDING PROTEIN"/>
    <property type="match status" value="1"/>
</dbReference>
<dbReference type="RefSeq" id="WP_188355377.1">
    <property type="nucleotide sequence ID" value="NZ_BMDH01000003.1"/>
</dbReference>
<accession>A0A8J3AJ18</accession>
<dbReference type="Pfam" id="PF00005">
    <property type="entry name" value="ABC_tran"/>
    <property type="match status" value="1"/>
</dbReference>
<evidence type="ECO:0000256" key="2">
    <source>
        <dbReference type="SAM" id="MobiDB-lite"/>
    </source>
</evidence>
<keyword evidence="4" id="KW-0547">Nucleotide-binding</keyword>
<comment type="caution">
    <text evidence="4">The sequence shown here is derived from an EMBL/GenBank/DDBJ whole genome shotgun (WGS) entry which is preliminary data.</text>
</comment>
<name>A0A8J3AJ18_9BIFI</name>
<dbReference type="GO" id="GO:0005886">
    <property type="term" value="C:plasma membrane"/>
    <property type="evidence" value="ECO:0007669"/>
    <property type="project" value="TreeGrafter"/>
</dbReference>
<dbReference type="PANTHER" id="PTHR24220:SF689">
    <property type="entry name" value="LIPOPROTEIN-RELEASING SYSTEM ATP-BINDING PROTEIN LOLD"/>
    <property type="match status" value="1"/>
</dbReference>
<dbReference type="GO" id="GO:0005524">
    <property type="term" value="F:ATP binding"/>
    <property type="evidence" value="ECO:0007669"/>
    <property type="project" value="UniProtKB-KW"/>
</dbReference>
<feature type="compositionally biased region" description="Acidic residues" evidence="2">
    <location>
        <begin position="122"/>
        <end position="138"/>
    </location>
</feature>
<feature type="region of interest" description="Disordered" evidence="2">
    <location>
        <begin position="37"/>
        <end position="141"/>
    </location>
</feature>
<feature type="compositionally biased region" description="Polar residues" evidence="2">
    <location>
        <begin position="67"/>
        <end position="77"/>
    </location>
</feature>
<dbReference type="Gene3D" id="3.40.50.300">
    <property type="entry name" value="P-loop containing nucleotide triphosphate hydrolases"/>
    <property type="match status" value="1"/>
</dbReference>
<dbReference type="AlphaFoldDB" id="A0A8J3AJ18"/>